<dbReference type="Gene3D" id="2.130.10.10">
    <property type="entry name" value="YVTN repeat-like/Quinoprotein amine dehydrogenase"/>
    <property type="match status" value="2"/>
</dbReference>
<dbReference type="InterPro" id="IPR036322">
    <property type="entry name" value="WD40_repeat_dom_sf"/>
</dbReference>
<feature type="region of interest" description="Disordered" evidence="1">
    <location>
        <begin position="625"/>
        <end position="655"/>
    </location>
</feature>
<organism evidence="2 3">
    <name type="scientific">Dendryphion nanum</name>
    <dbReference type="NCBI Taxonomy" id="256645"/>
    <lineage>
        <taxon>Eukaryota</taxon>
        <taxon>Fungi</taxon>
        <taxon>Dikarya</taxon>
        <taxon>Ascomycota</taxon>
        <taxon>Pezizomycotina</taxon>
        <taxon>Dothideomycetes</taxon>
        <taxon>Pleosporomycetidae</taxon>
        <taxon>Pleosporales</taxon>
        <taxon>Torulaceae</taxon>
        <taxon>Dendryphion</taxon>
    </lineage>
</organism>
<sequence length="884" mass="98037">MDVHRVRGIPYPPSAINALAFSHSSSDIEADDPSTLRLAIGRANGNIELWNPTSGSWLQERVFFGGKDRSVEGLSWIQEPDTRDENGERVSGRLRLFSIGYSSSVTEWDLVTGLPARHSDGSHSEVWCLAAQPREDAVSFGEEHRDLIAGCADGTLVLLSTADDDLRFKQYLYRATGKKARALSVAYKSCDVVLAGFADSTIRVFDTKKNSVLRTISLGSGPVGGPKDILVWKVNCLPNGDFVAGDSTGHIRIYDGKNFSETQRIAGHEADVLDLAVSRDGTMIFSTGTDRRTCVYTCSTKKKSMRKNWQKLSHKRYHDHDVKAMATYEGSKLNVVVSGGIDTRPVVVPVQNFSDEFSRGLSSLPHTPPLVSAPDAPWVVTWWNCDLRIWRITPIAEGGGEPKVIARFVLKGDDNISSVSITRDGSLLAVTTASETKLFHVTRSLSGAKPPLKIRQVKLPISRGGKLVRLAADGKWLAVITSSDETQFLRIVAAEDKSTRPRVLDQPVLLQRISRDDVSRCELDGPGGSYSRSITHAEFSHDGTAFAVADLAGYIDTWVIEGHEDITAPEIDIDTTSPAPVDDDESDEEESGERVAFLGQQWIRNPSGHLLPQLDATPLVFSFQPTLGGASRTEPNGNPAVHPTRNNPHPRSHDLPNTEHRLLVVSAKHELYHFDVLAGRLSKWSRENPASSYPRQFRTTTDTPAKGCIWSVTEEVQRVFIYGETWMFMFDFAQNLPPIDMDDDEAEKTKKRKRQGHNGVPVAKLRKYYGDKTEDDSKPEWTVLGQKSKTVEDDEAMDDVEDALTSLRRAGSEANGELPPEEMGIEAEEDKQDRKNPWWHTFKYRPLLGIVPAGSELELSVEVVIVERPSWDISLPPRFEGNHE</sequence>
<evidence type="ECO:0000313" key="3">
    <source>
        <dbReference type="Proteomes" id="UP000700596"/>
    </source>
</evidence>
<dbReference type="Proteomes" id="UP000700596">
    <property type="component" value="Unassembled WGS sequence"/>
</dbReference>
<dbReference type="InterPro" id="IPR046351">
    <property type="entry name" value="UTP4"/>
</dbReference>
<feature type="compositionally biased region" description="Acidic residues" evidence="1">
    <location>
        <begin position="819"/>
        <end position="830"/>
    </location>
</feature>
<dbReference type="GO" id="GO:0034455">
    <property type="term" value="C:t-UTP complex"/>
    <property type="evidence" value="ECO:0007669"/>
    <property type="project" value="TreeGrafter"/>
</dbReference>
<dbReference type="GO" id="GO:0032040">
    <property type="term" value="C:small-subunit processome"/>
    <property type="evidence" value="ECO:0007669"/>
    <property type="project" value="TreeGrafter"/>
</dbReference>
<dbReference type="OrthoDB" id="8883818at2759"/>
<accession>A0A9P9DZ08</accession>
<dbReference type="SUPFAM" id="SSF50978">
    <property type="entry name" value="WD40 repeat-like"/>
    <property type="match status" value="1"/>
</dbReference>
<keyword evidence="3" id="KW-1185">Reference proteome</keyword>
<feature type="region of interest" description="Disordered" evidence="1">
    <location>
        <begin position="809"/>
        <end position="834"/>
    </location>
</feature>
<dbReference type="InterPro" id="IPR001680">
    <property type="entry name" value="WD40_rpt"/>
</dbReference>
<dbReference type="EMBL" id="JAGMWT010000006">
    <property type="protein sequence ID" value="KAH7127046.1"/>
    <property type="molecule type" value="Genomic_DNA"/>
</dbReference>
<dbReference type="AlphaFoldDB" id="A0A9P9DZ08"/>
<reference evidence="2" key="1">
    <citation type="journal article" date="2021" name="Nat. Commun.">
        <title>Genetic determinants of endophytism in the Arabidopsis root mycobiome.</title>
        <authorList>
            <person name="Mesny F."/>
            <person name="Miyauchi S."/>
            <person name="Thiergart T."/>
            <person name="Pickel B."/>
            <person name="Atanasova L."/>
            <person name="Karlsson M."/>
            <person name="Huettel B."/>
            <person name="Barry K.W."/>
            <person name="Haridas S."/>
            <person name="Chen C."/>
            <person name="Bauer D."/>
            <person name="Andreopoulos W."/>
            <person name="Pangilinan J."/>
            <person name="LaButti K."/>
            <person name="Riley R."/>
            <person name="Lipzen A."/>
            <person name="Clum A."/>
            <person name="Drula E."/>
            <person name="Henrissat B."/>
            <person name="Kohler A."/>
            <person name="Grigoriev I.V."/>
            <person name="Martin F.M."/>
            <person name="Hacquard S."/>
        </authorList>
    </citation>
    <scope>NUCLEOTIDE SEQUENCE</scope>
    <source>
        <strain evidence="2">MPI-CAGE-CH-0243</strain>
    </source>
</reference>
<comment type="caution">
    <text evidence="2">The sequence shown here is derived from an EMBL/GenBank/DDBJ whole genome shotgun (WGS) entry which is preliminary data.</text>
</comment>
<proteinExistence type="predicted"/>
<dbReference type="SMART" id="SM00320">
    <property type="entry name" value="WD40"/>
    <property type="match status" value="8"/>
</dbReference>
<feature type="region of interest" description="Disordered" evidence="1">
    <location>
        <begin position="567"/>
        <end position="592"/>
    </location>
</feature>
<dbReference type="GO" id="GO:0030686">
    <property type="term" value="C:90S preribosome"/>
    <property type="evidence" value="ECO:0007669"/>
    <property type="project" value="InterPro"/>
</dbReference>
<dbReference type="SUPFAM" id="SSF101908">
    <property type="entry name" value="Putative isomerase YbhE"/>
    <property type="match status" value="1"/>
</dbReference>
<dbReference type="GO" id="GO:0003723">
    <property type="term" value="F:RNA binding"/>
    <property type="evidence" value="ECO:0007669"/>
    <property type="project" value="TreeGrafter"/>
</dbReference>
<dbReference type="PANTHER" id="PTHR44163:SF1">
    <property type="entry name" value="U3 SMALL NUCLEOLAR RNA-ASSOCIATED PROTEIN 4 HOMOLOG"/>
    <property type="match status" value="1"/>
</dbReference>
<gene>
    <name evidence="2" type="ORF">B0J11DRAFT_292895</name>
</gene>
<evidence type="ECO:0000256" key="1">
    <source>
        <dbReference type="SAM" id="MobiDB-lite"/>
    </source>
</evidence>
<evidence type="ECO:0000313" key="2">
    <source>
        <dbReference type="EMBL" id="KAH7127046.1"/>
    </source>
</evidence>
<feature type="region of interest" description="Disordered" evidence="1">
    <location>
        <begin position="772"/>
        <end position="797"/>
    </location>
</feature>
<dbReference type="InterPro" id="IPR015943">
    <property type="entry name" value="WD40/YVTN_repeat-like_dom_sf"/>
</dbReference>
<name>A0A9P9DZ08_9PLEO</name>
<dbReference type="PANTHER" id="PTHR44163">
    <property type="entry name" value="U3 SMALL NUCLEOLAR RNA-ASSOCIATED PROTEIN 4 HOMOLOG"/>
    <property type="match status" value="1"/>
</dbReference>
<feature type="compositionally biased region" description="Acidic residues" evidence="1">
    <location>
        <begin position="581"/>
        <end position="591"/>
    </location>
</feature>
<protein>
    <submittedName>
        <fullName evidence="2">WD40-repeat-containing domain protein</fullName>
    </submittedName>
</protein>
<dbReference type="Pfam" id="PF00400">
    <property type="entry name" value="WD40"/>
    <property type="match status" value="1"/>
</dbReference>
<dbReference type="GO" id="GO:0000462">
    <property type="term" value="P:maturation of SSU-rRNA from tricistronic rRNA transcript (SSU-rRNA, 5.8S rRNA, LSU-rRNA)"/>
    <property type="evidence" value="ECO:0007669"/>
    <property type="project" value="InterPro"/>
</dbReference>